<dbReference type="GO" id="GO:0004519">
    <property type="term" value="F:endonuclease activity"/>
    <property type="evidence" value="ECO:0007669"/>
    <property type="project" value="UniProtKB-KW"/>
</dbReference>
<dbReference type="Proteomes" id="UP001231587">
    <property type="component" value="Unassembled WGS sequence"/>
</dbReference>
<dbReference type="Proteomes" id="UP001138672">
    <property type="component" value="Unassembled WGS sequence"/>
</dbReference>
<dbReference type="InterPro" id="IPR019292">
    <property type="entry name" value="McrC"/>
</dbReference>
<comment type="caution">
    <text evidence="1">The sequence shown here is derived from an EMBL/GenBank/DDBJ whole genome shotgun (WGS) entry which is preliminary data.</text>
</comment>
<keyword evidence="1" id="KW-0255">Endonuclease</keyword>
<gene>
    <name evidence="1" type="ORF">J2Z56_002453</name>
    <name evidence="2" type="ORF">J2Z57_002516</name>
</gene>
<keyword evidence="1" id="KW-0378">Hydrolase</keyword>
<dbReference type="EMBL" id="JAUSUU010000007">
    <property type="protein sequence ID" value="MDQ0336064.1"/>
    <property type="molecule type" value="Genomic_DNA"/>
</dbReference>
<dbReference type="EMBL" id="JAGGJQ010000007">
    <property type="protein sequence ID" value="MBP1840523.1"/>
    <property type="molecule type" value="Genomic_DNA"/>
</dbReference>
<dbReference type="AlphaFoldDB" id="A0A9X0YM86"/>
<reference evidence="1" key="1">
    <citation type="submission" date="2021-03" db="EMBL/GenBank/DDBJ databases">
        <title>Genomic Encyclopedia of Type Strains, Phase IV (KMG-IV): sequencing the most valuable type-strain genomes for metagenomic binning, comparative biology and taxonomic classification.</title>
        <authorList>
            <person name="Goeker M."/>
        </authorList>
    </citation>
    <scope>NUCLEOTIDE SEQUENCE</scope>
    <source>
        <strain evidence="1">DSM 15523</strain>
        <strain evidence="2 4">DSM 16476</strain>
    </source>
</reference>
<dbReference type="RefSeq" id="WP_057779870.1">
    <property type="nucleotide sequence ID" value="NZ_JAGGJQ010000007.1"/>
</dbReference>
<protein>
    <submittedName>
        <fullName evidence="1">5-methylcytosine-specific restriction endonuclease McrBC regulatory subunit McrC</fullName>
    </submittedName>
</protein>
<sequence>MKITKPVNHNFYEEAPLSLKKLCDGFGVKLTQRKKIEHTLFSSVLELKRGDPRFENISVFGFKNIANEKADEDGLILKLYNKTNASNEIDYFIQTGLFAGIVYHKGYQFNINTRYGDAFLRRMLNFVNDIFVDDVDVNATKNNKKNNFLFILAYLFIQSLEKAAVLGLPQEYQTFTQTSNKVRGKIDLNSYLKNHMPFKGEITTTFREQTYIKEIIDVLYLALLKLEKSFGKEIHKRLMGVQTLLKQNYSGTYATQETIRKAKQHRVLNNPSFFSFKKVLEYAEIILLDQSMDPSTNIKNKTAGYLFDISQLFEIYLEKLLAHNFNDWEVTSQTELQLYQGLFYGRKMFPDLVMKHKYSNKIIVFDAKFKNMRLEGRDLDRSDFYQIHTYIQYYEPNVLFGGLIYPCSEPLMTQNAHSPNLFGHNSSTHFIVDGIYVNESMSMEDILENELDFVSRIEVLINETMPMESDVINSQNLV</sequence>
<keyword evidence="1" id="KW-0540">Nuclease</keyword>
<evidence type="ECO:0000313" key="4">
    <source>
        <dbReference type="Proteomes" id="UP001231587"/>
    </source>
</evidence>
<dbReference type="Pfam" id="PF10117">
    <property type="entry name" value="McrBC"/>
    <property type="match status" value="1"/>
</dbReference>
<dbReference type="PANTHER" id="PTHR38733:SF1">
    <property type="entry name" value="TYPE IV METHYL-DIRECTED RESTRICTION ENZYME ECOKMCRBC"/>
    <property type="match status" value="1"/>
</dbReference>
<organism evidence="1 3">
    <name type="scientific">Formosa algae</name>
    <dbReference type="NCBI Taxonomy" id="225843"/>
    <lineage>
        <taxon>Bacteria</taxon>
        <taxon>Pseudomonadati</taxon>
        <taxon>Bacteroidota</taxon>
        <taxon>Flavobacteriia</taxon>
        <taxon>Flavobacteriales</taxon>
        <taxon>Flavobacteriaceae</taxon>
        <taxon>Formosa</taxon>
    </lineage>
</organism>
<proteinExistence type="predicted"/>
<evidence type="ECO:0000313" key="1">
    <source>
        <dbReference type="EMBL" id="MBP1840523.1"/>
    </source>
</evidence>
<evidence type="ECO:0000313" key="3">
    <source>
        <dbReference type="Proteomes" id="UP001138672"/>
    </source>
</evidence>
<dbReference type="OrthoDB" id="5366176at2"/>
<evidence type="ECO:0000313" key="2">
    <source>
        <dbReference type="EMBL" id="MDQ0336064.1"/>
    </source>
</evidence>
<dbReference type="PANTHER" id="PTHR38733">
    <property type="entry name" value="PROTEIN MCRC"/>
    <property type="match status" value="1"/>
</dbReference>
<keyword evidence="4" id="KW-1185">Reference proteome</keyword>
<name>A0A9X0YM86_9FLAO</name>
<accession>A0A9X0YM86</accession>